<dbReference type="Proteomes" id="UP000215224">
    <property type="component" value="Chromosome"/>
</dbReference>
<reference evidence="1 2" key="1">
    <citation type="submission" date="2016-12" db="EMBL/GenBank/DDBJ databases">
        <title>The whole genome sequencing and assembly of Bacillus cohnii DSM 6307T strain.</title>
        <authorList>
            <person name="Lee Y.-J."/>
            <person name="Yi H."/>
            <person name="Bahn Y.-S."/>
            <person name="Kim J.F."/>
            <person name="Lee D.-W."/>
        </authorList>
    </citation>
    <scope>NUCLEOTIDE SEQUENCE [LARGE SCALE GENOMIC DNA]</scope>
    <source>
        <strain evidence="1 2">DSM 6307</strain>
    </source>
</reference>
<accession>A0A223KM34</accession>
<dbReference type="STRING" id="1314751.GCA_001591425_02747"/>
<dbReference type="AlphaFoldDB" id="A0A223KM34"/>
<gene>
    <name evidence="1" type="ORF">BC6307_03780</name>
</gene>
<dbReference type="EMBL" id="CP018866">
    <property type="protein sequence ID" value="AST90456.1"/>
    <property type="molecule type" value="Genomic_DNA"/>
</dbReference>
<dbReference type="RefSeq" id="WP_066417150.1">
    <property type="nucleotide sequence ID" value="NZ_CP018866.1"/>
</dbReference>
<name>A0A223KM34_9BACI</name>
<proteinExistence type="predicted"/>
<dbReference type="KEGG" id="bcoh:BC6307_03780"/>
<keyword evidence="2" id="KW-1185">Reference proteome</keyword>
<evidence type="ECO:0000313" key="2">
    <source>
        <dbReference type="Proteomes" id="UP000215224"/>
    </source>
</evidence>
<organism evidence="1 2">
    <name type="scientific">Sutcliffiella cohnii</name>
    <dbReference type="NCBI Taxonomy" id="33932"/>
    <lineage>
        <taxon>Bacteria</taxon>
        <taxon>Bacillati</taxon>
        <taxon>Bacillota</taxon>
        <taxon>Bacilli</taxon>
        <taxon>Bacillales</taxon>
        <taxon>Bacillaceae</taxon>
        <taxon>Sutcliffiella</taxon>
    </lineage>
</organism>
<sequence length="80" mass="9052">MAICPLCNGFQTISYPCNKCGTMMEDTGKLSDYFDDYSAYMEIDLMKLEDGFNHSFENGDCLHLMQCPACMTDIVITINE</sequence>
<evidence type="ECO:0000313" key="1">
    <source>
        <dbReference type="EMBL" id="AST90456.1"/>
    </source>
</evidence>
<protein>
    <submittedName>
        <fullName evidence="1">Uncharacterized protein</fullName>
    </submittedName>
</protein>